<dbReference type="EMBL" id="CP000267">
    <property type="protein sequence ID" value="ABD69182.1"/>
    <property type="molecule type" value="Genomic_DNA"/>
</dbReference>
<dbReference type="HOGENOM" id="CLU_2194894_0_0_4"/>
<gene>
    <name evidence="2" type="ordered locus">Rfer_1449</name>
</gene>
<dbReference type="Proteomes" id="UP000008332">
    <property type="component" value="Chromosome"/>
</dbReference>
<evidence type="ECO:0000256" key="1">
    <source>
        <dbReference type="SAM" id="MobiDB-lite"/>
    </source>
</evidence>
<dbReference type="OrthoDB" id="8907995at2"/>
<sequence>MFDKSGQWIRLETFDDFDNGLSDLIDLWSSTSKTATKAVKESALAHFKEDLEAAALKWIDNRAKSKKYASIGKELAEFEEALTEGSGVATEADSNTPAAPAKAKKQKV</sequence>
<protein>
    <submittedName>
        <fullName evidence="2">Uncharacterized protein</fullName>
    </submittedName>
</protein>
<organism evidence="2 3">
    <name type="scientific">Albidiferax ferrireducens (strain ATCC BAA-621 / DSM 15236 / T118)</name>
    <name type="common">Rhodoferax ferrireducens</name>
    <dbReference type="NCBI Taxonomy" id="338969"/>
    <lineage>
        <taxon>Bacteria</taxon>
        <taxon>Pseudomonadati</taxon>
        <taxon>Pseudomonadota</taxon>
        <taxon>Betaproteobacteria</taxon>
        <taxon>Burkholderiales</taxon>
        <taxon>Comamonadaceae</taxon>
        <taxon>Rhodoferax</taxon>
    </lineage>
</organism>
<dbReference type="RefSeq" id="WP_011463750.1">
    <property type="nucleotide sequence ID" value="NC_007908.1"/>
</dbReference>
<feature type="region of interest" description="Disordered" evidence="1">
    <location>
        <begin position="85"/>
        <end position="108"/>
    </location>
</feature>
<reference evidence="3" key="1">
    <citation type="submission" date="2006-02" db="EMBL/GenBank/DDBJ databases">
        <title>Complete sequence of chromosome of Rhodoferax ferrireducens DSM 15236.</title>
        <authorList>
            <person name="Copeland A."/>
            <person name="Lucas S."/>
            <person name="Lapidus A."/>
            <person name="Barry K."/>
            <person name="Detter J.C."/>
            <person name="Glavina del Rio T."/>
            <person name="Hammon N."/>
            <person name="Israni S."/>
            <person name="Pitluck S."/>
            <person name="Brettin T."/>
            <person name="Bruce D."/>
            <person name="Han C."/>
            <person name="Tapia R."/>
            <person name="Gilna P."/>
            <person name="Kiss H."/>
            <person name="Schmutz J."/>
            <person name="Larimer F."/>
            <person name="Land M."/>
            <person name="Kyrpides N."/>
            <person name="Ivanova N."/>
            <person name="Richardson P."/>
        </authorList>
    </citation>
    <scope>NUCLEOTIDE SEQUENCE [LARGE SCALE GENOMIC DNA]</scope>
    <source>
        <strain evidence="3">ATCC BAA-621 / DSM 15236 / T118</strain>
    </source>
</reference>
<evidence type="ECO:0000313" key="2">
    <source>
        <dbReference type="EMBL" id="ABD69182.1"/>
    </source>
</evidence>
<dbReference type="KEGG" id="rfr:Rfer_1449"/>
<name>Q21YH1_ALBFT</name>
<dbReference type="eggNOG" id="ENOG50347MJ">
    <property type="taxonomic scope" value="Bacteria"/>
</dbReference>
<keyword evidence="3" id="KW-1185">Reference proteome</keyword>
<evidence type="ECO:0000313" key="3">
    <source>
        <dbReference type="Proteomes" id="UP000008332"/>
    </source>
</evidence>
<proteinExistence type="predicted"/>
<accession>Q21YH1</accession>
<dbReference type="AlphaFoldDB" id="Q21YH1"/>